<keyword evidence="3" id="KW-0949">S-adenosyl-L-methionine</keyword>
<comment type="caution">
    <text evidence="8">The sequence shown here is derived from an EMBL/GenBank/DDBJ whole genome shotgun (WGS) entry which is preliminary data.</text>
</comment>
<dbReference type="PANTHER" id="PTHR21392">
    <property type="entry name" value="TRNA-URIDINE AMINOCARBOXYPROPYLTRANSFERASE 2"/>
    <property type="match status" value="1"/>
</dbReference>
<evidence type="ECO:0000256" key="6">
    <source>
        <dbReference type="ARBA" id="ARBA00048718"/>
    </source>
</evidence>
<keyword evidence="4" id="KW-0819">tRNA processing</keyword>
<evidence type="ECO:0000313" key="8">
    <source>
        <dbReference type="EMBL" id="KAK6151209.1"/>
    </source>
</evidence>
<comment type="catalytic activity">
    <reaction evidence="6">
        <text>a uridine in tRNA + S-adenosyl-L-methionine = a 3-[(3S)-3-amino-3-carboxypropyl]uridine in tRNA + S-methyl-5'-thioadenosine + H(+)</text>
        <dbReference type="Rhea" id="RHEA:62432"/>
        <dbReference type="Rhea" id="RHEA-COMP:13339"/>
        <dbReference type="Rhea" id="RHEA-COMP:16092"/>
        <dbReference type="ChEBI" id="CHEBI:15378"/>
        <dbReference type="ChEBI" id="CHEBI:17509"/>
        <dbReference type="ChEBI" id="CHEBI:59789"/>
        <dbReference type="ChEBI" id="CHEBI:65315"/>
        <dbReference type="ChEBI" id="CHEBI:82930"/>
        <dbReference type="EC" id="2.5.1.25"/>
    </reaction>
</comment>
<dbReference type="Pfam" id="PF03942">
    <property type="entry name" value="DTW"/>
    <property type="match status" value="2"/>
</dbReference>
<keyword evidence="9" id="KW-1185">Reference proteome</keyword>
<dbReference type="EC" id="2.5.1.25" evidence="1"/>
<evidence type="ECO:0000256" key="1">
    <source>
        <dbReference type="ARBA" id="ARBA00012386"/>
    </source>
</evidence>
<name>A0ABR0WVN2_REHGL</name>
<dbReference type="Proteomes" id="UP001318860">
    <property type="component" value="Unassembled WGS sequence"/>
</dbReference>
<protein>
    <recommendedName>
        <fullName evidence="1">tRNA-uridine aminocarboxypropyltransferase</fullName>
        <ecNumber evidence="1">2.5.1.25</ecNumber>
    </recommendedName>
</protein>
<evidence type="ECO:0000256" key="3">
    <source>
        <dbReference type="ARBA" id="ARBA00022691"/>
    </source>
</evidence>
<reference evidence="8 9" key="1">
    <citation type="journal article" date="2021" name="Comput. Struct. Biotechnol. J.">
        <title>De novo genome assembly of the potent medicinal plant Rehmannia glutinosa using nanopore technology.</title>
        <authorList>
            <person name="Ma L."/>
            <person name="Dong C."/>
            <person name="Song C."/>
            <person name="Wang X."/>
            <person name="Zheng X."/>
            <person name="Niu Y."/>
            <person name="Chen S."/>
            <person name="Feng W."/>
        </authorList>
    </citation>
    <scope>NUCLEOTIDE SEQUENCE [LARGE SCALE GENOMIC DNA]</scope>
    <source>
        <strain evidence="8">DH-2019</strain>
    </source>
</reference>
<dbReference type="InterPro" id="IPR005636">
    <property type="entry name" value="DTW"/>
</dbReference>
<evidence type="ECO:0000259" key="7">
    <source>
        <dbReference type="SMART" id="SM01144"/>
    </source>
</evidence>
<proteinExistence type="inferred from homology"/>
<evidence type="ECO:0000256" key="2">
    <source>
        <dbReference type="ARBA" id="ARBA00022679"/>
    </source>
</evidence>
<dbReference type="InterPro" id="IPR039262">
    <property type="entry name" value="DTWD2/TAPT"/>
</dbReference>
<keyword evidence="2" id="KW-0808">Transferase</keyword>
<comment type="similarity">
    <text evidence="5">Belongs to the TDD superfamily. DTWD2 family.</text>
</comment>
<dbReference type="SMART" id="SM01144">
    <property type="entry name" value="DTW"/>
    <property type="match status" value="1"/>
</dbReference>
<dbReference type="EMBL" id="JABTTQ020000008">
    <property type="protein sequence ID" value="KAK6151209.1"/>
    <property type="molecule type" value="Genomic_DNA"/>
</dbReference>
<accession>A0ABR0WVN2</accession>
<evidence type="ECO:0000313" key="9">
    <source>
        <dbReference type="Proteomes" id="UP001318860"/>
    </source>
</evidence>
<evidence type="ECO:0000256" key="5">
    <source>
        <dbReference type="ARBA" id="ARBA00034489"/>
    </source>
</evidence>
<sequence length="467" mass="52113">MRGAYMTKSNYDGTWGYDSSMIIYQSREATCLDFGCIKELCEVENSQKNNFGGLDLSDPGSNAGRARCGTLKHSSHFPLLGLQMNQAACELFEARFDKSSFDNKIPKLPQIQTLTFRMVTQSGSTKRPTCPSCSKPTRICLCNRLRTPIIHNSVTVTILQHTLEKKHPLNSTRIATIGLKNVDVITVSDVNFQARFSIRLLDSGCSADQVKLVENRHVFDEMPSEDDVVNSESGADGVDLDGQIIERSNSKGYKRRQFCQTLSGNLGFPVDNGEVTDINFTIGKYGAISSFNTCSMAPEKSVEMSFDQLLDSNVAVDCIRKGFVVKKLSEGKNEYEESEEFEIVVPPGSVLLFPSERSVDVEAVNFEVKNLIVLDGTWAKAKRMYNENPWLRLLAHIRLDVNKLSLYSEVRHQPRAGYLSTIESIVYAMKAVGEDSEGLDGLLDVFESMVGDQRRCKNQRLNKASQN</sequence>
<feature type="domain" description="DTW" evidence="7">
    <location>
        <begin position="126"/>
        <end position="458"/>
    </location>
</feature>
<dbReference type="PANTHER" id="PTHR21392:SF0">
    <property type="entry name" value="TRNA-URIDINE AMINOCARBOXYPROPYLTRANSFERASE 2"/>
    <property type="match status" value="1"/>
</dbReference>
<gene>
    <name evidence="8" type="ORF">DH2020_016141</name>
</gene>
<organism evidence="8 9">
    <name type="scientific">Rehmannia glutinosa</name>
    <name type="common">Chinese foxglove</name>
    <dbReference type="NCBI Taxonomy" id="99300"/>
    <lineage>
        <taxon>Eukaryota</taxon>
        <taxon>Viridiplantae</taxon>
        <taxon>Streptophyta</taxon>
        <taxon>Embryophyta</taxon>
        <taxon>Tracheophyta</taxon>
        <taxon>Spermatophyta</taxon>
        <taxon>Magnoliopsida</taxon>
        <taxon>eudicotyledons</taxon>
        <taxon>Gunneridae</taxon>
        <taxon>Pentapetalae</taxon>
        <taxon>asterids</taxon>
        <taxon>lamiids</taxon>
        <taxon>Lamiales</taxon>
        <taxon>Orobanchaceae</taxon>
        <taxon>Rehmannieae</taxon>
        <taxon>Rehmannia</taxon>
    </lineage>
</organism>
<evidence type="ECO:0000256" key="4">
    <source>
        <dbReference type="ARBA" id="ARBA00022694"/>
    </source>
</evidence>